<evidence type="ECO:0000259" key="2">
    <source>
        <dbReference type="Pfam" id="PF07510"/>
    </source>
</evidence>
<dbReference type="KEGG" id="run:DR864_10385"/>
<dbReference type="OrthoDB" id="9798761at2"/>
<feature type="domain" description="GmrSD restriction endonucleases N-terminal" evidence="1">
    <location>
        <begin position="14"/>
        <end position="240"/>
    </location>
</feature>
<accession>A0A344THJ4</accession>
<dbReference type="AlphaFoldDB" id="A0A344THJ4"/>
<dbReference type="Pfam" id="PF07510">
    <property type="entry name" value="GmrSD_C"/>
    <property type="match status" value="1"/>
</dbReference>
<sequence length="565" mass="65572">MSKIFFEQSRPTFSEIIGNGKTFEVPNYQRNYSWHYDEWEDLWLDIEELNSDDNHYMGYVVLKRTPNPKHYEIIDGQQRITTLSIICLACISLLQDWINDNIEAEDNRKRLELIRTGYIGFLEGRTLVTKAKLRLNRINEYFFRSYLVQLRKPSNISSEKPSVQKLYKAFTYFKKKVEEKFESNKSGAALFDFVDGNLGSNLFFTLIEVGDDTNAYKIFETLNARGVKLSASDLLKNYLFSLILSDSPALVEDLDMKWDAINDILGNTEVTTYLRHYWNARQNKIERKSTLFKALKRKVAKQQEALDLLNSLEENVSVYAALSDENNALWSDDERKSIKELNLFDVTQCYSLLLVAKEKLAPGEFVKLLKDIVVISFRYNIIGGQNPNELERVYNDAANKVFRGELTTAKAIFKLLESVYIADTNFKNDFATKSINTNKANQLVKYILSKLERQYGGNEIDLNDKSATIEHILPEKPTDEWVEAFHNTDTSQYIYRIGNLTLLKTNTNNTVGRKLFADKYSEYKKSDFKLTNSHLEYDKWDASTISSRQRDMATKAISIWKINYL</sequence>
<dbReference type="Proteomes" id="UP000251993">
    <property type="component" value="Chromosome"/>
</dbReference>
<dbReference type="PANTHER" id="PTHR35149">
    <property type="entry name" value="SLL5132 PROTEIN"/>
    <property type="match status" value="1"/>
</dbReference>
<evidence type="ECO:0000313" key="3">
    <source>
        <dbReference type="EMBL" id="AXE18115.1"/>
    </source>
</evidence>
<dbReference type="InterPro" id="IPR004919">
    <property type="entry name" value="GmrSD_N"/>
</dbReference>
<dbReference type="InterPro" id="IPR011089">
    <property type="entry name" value="GmrSD_C"/>
</dbReference>
<dbReference type="PANTHER" id="PTHR35149:SF2">
    <property type="entry name" value="DUF262 DOMAIN-CONTAINING PROTEIN"/>
    <property type="match status" value="1"/>
</dbReference>
<reference evidence="3 4" key="1">
    <citation type="submission" date="2018-07" db="EMBL/GenBank/DDBJ databases">
        <title>Genome sequencing of Runella.</title>
        <authorList>
            <person name="Baek M.-G."/>
            <person name="Yi H."/>
        </authorList>
    </citation>
    <scope>NUCLEOTIDE SEQUENCE [LARGE SCALE GENOMIC DNA]</scope>
    <source>
        <strain evidence="3 4">HYN0085</strain>
    </source>
</reference>
<organism evidence="3 4">
    <name type="scientific">Runella rosea</name>
    <dbReference type="NCBI Taxonomy" id="2259595"/>
    <lineage>
        <taxon>Bacteria</taxon>
        <taxon>Pseudomonadati</taxon>
        <taxon>Bacteroidota</taxon>
        <taxon>Cytophagia</taxon>
        <taxon>Cytophagales</taxon>
        <taxon>Spirosomataceae</taxon>
        <taxon>Runella</taxon>
    </lineage>
</organism>
<dbReference type="RefSeq" id="WP_114066900.1">
    <property type="nucleotide sequence ID" value="NZ_CP030850.1"/>
</dbReference>
<keyword evidence="4" id="KW-1185">Reference proteome</keyword>
<name>A0A344THJ4_9BACT</name>
<feature type="domain" description="GmrSD restriction endonucleases C-terminal" evidence="2">
    <location>
        <begin position="422"/>
        <end position="554"/>
    </location>
</feature>
<dbReference type="EMBL" id="CP030850">
    <property type="protein sequence ID" value="AXE18115.1"/>
    <property type="molecule type" value="Genomic_DNA"/>
</dbReference>
<protein>
    <submittedName>
        <fullName evidence="3">DUF262 domain-containing protein</fullName>
    </submittedName>
</protein>
<gene>
    <name evidence="3" type="ORF">DR864_10385</name>
</gene>
<dbReference type="Pfam" id="PF03235">
    <property type="entry name" value="GmrSD_N"/>
    <property type="match status" value="1"/>
</dbReference>
<proteinExistence type="predicted"/>
<evidence type="ECO:0000259" key="1">
    <source>
        <dbReference type="Pfam" id="PF03235"/>
    </source>
</evidence>
<evidence type="ECO:0000313" key="4">
    <source>
        <dbReference type="Proteomes" id="UP000251993"/>
    </source>
</evidence>